<dbReference type="InterPro" id="IPR018321">
    <property type="entry name" value="Glucosamine6P_isomerase_CS"/>
</dbReference>
<organism evidence="4 5">
    <name type="scientific">Mycobacterium yunnanensis</name>
    <dbReference type="NCBI Taxonomy" id="368477"/>
    <lineage>
        <taxon>Bacteria</taxon>
        <taxon>Bacillati</taxon>
        <taxon>Actinomycetota</taxon>
        <taxon>Actinomycetes</taxon>
        <taxon>Mycobacteriales</taxon>
        <taxon>Mycobacteriaceae</taxon>
        <taxon>Mycobacterium</taxon>
    </lineage>
</organism>
<keyword evidence="1" id="KW-0378">Hydrolase</keyword>
<dbReference type="PANTHER" id="PTHR11280">
    <property type="entry name" value="GLUCOSAMINE-6-PHOSPHATE ISOMERASE"/>
    <property type="match status" value="1"/>
</dbReference>
<dbReference type="CDD" id="cd01399">
    <property type="entry name" value="GlcN6P_deaminase"/>
    <property type="match status" value="1"/>
</dbReference>
<evidence type="ECO:0000259" key="3">
    <source>
        <dbReference type="Pfam" id="PF01182"/>
    </source>
</evidence>
<keyword evidence="5" id="KW-1185">Reference proteome</keyword>
<evidence type="ECO:0000256" key="2">
    <source>
        <dbReference type="ARBA" id="ARBA00023277"/>
    </source>
</evidence>
<dbReference type="GO" id="GO:0004342">
    <property type="term" value="F:glucosamine-6-phosphate deaminase activity"/>
    <property type="evidence" value="ECO:0007669"/>
    <property type="project" value="InterPro"/>
</dbReference>
<dbReference type="SUPFAM" id="SSF100950">
    <property type="entry name" value="NagB/RpiA/CoA transferase-like"/>
    <property type="match status" value="1"/>
</dbReference>
<protein>
    <submittedName>
        <fullName evidence="4">Glucosamine-6-phosphate deaminase</fullName>
    </submittedName>
</protein>
<dbReference type="RefSeq" id="WP_263996145.1">
    <property type="nucleotide sequence ID" value="NZ_JACKVK010000008.1"/>
</dbReference>
<comment type="caution">
    <text evidence="4">The sequence shown here is derived from an EMBL/GenBank/DDBJ whole genome shotgun (WGS) entry which is preliminary data.</text>
</comment>
<dbReference type="GO" id="GO:0042802">
    <property type="term" value="F:identical protein binding"/>
    <property type="evidence" value="ECO:0007669"/>
    <property type="project" value="TreeGrafter"/>
</dbReference>
<dbReference type="Proteomes" id="UP001141629">
    <property type="component" value="Unassembled WGS sequence"/>
</dbReference>
<dbReference type="PANTHER" id="PTHR11280:SF5">
    <property type="entry name" value="GLUCOSAMINE-6-PHOSPHATE ISOMERASE"/>
    <property type="match status" value="1"/>
</dbReference>
<reference evidence="4" key="2">
    <citation type="journal article" date="2022" name="BMC Genomics">
        <title>Comparative genome analysis of mycobacteria focusing on tRNA and non-coding RNA.</title>
        <authorList>
            <person name="Behra P.R.K."/>
            <person name="Pettersson B.M.F."/>
            <person name="Ramesh M."/>
            <person name="Das S."/>
            <person name="Dasgupta S."/>
            <person name="Kirsebom L.A."/>
        </authorList>
    </citation>
    <scope>NUCLEOTIDE SEQUENCE</scope>
    <source>
        <strain evidence="4">DSM 44838</strain>
    </source>
</reference>
<name>A0A9X3BTP5_9MYCO</name>
<accession>A0A9X3BTP5</accession>
<dbReference type="Gene3D" id="3.40.50.1360">
    <property type="match status" value="1"/>
</dbReference>
<reference evidence="4" key="1">
    <citation type="submission" date="2020-07" db="EMBL/GenBank/DDBJ databases">
        <authorList>
            <person name="Pettersson B.M.F."/>
            <person name="Behra P.R.K."/>
            <person name="Ramesh M."/>
            <person name="Das S."/>
            <person name="Dasgupta S."/>
            <person name="Kirsebom L.A."/>
        </authorList>
    </citation>
    <scope>NUCLEOTIDE SEQUENCE</scope>
    <source>
        <strain evidence="4">DSM 44838</strain>
    </source>
</reference>
<sequence>MDVVVERDEAACGATVADVFDRAVRSGARTIGLATGSSPLSVYRELIRRHREEGLSFAAVRAFLLDEYVGLPAGHPQSYAQVIRTEFASHVDLAGVSGPDGGSSDLSCAADSYDALVVSSGPVDVQLLGIGANGHIGFNEPGSALDSRTRVTTLTSQTRQDNARFFASVDEVPRRVITQGLGTISSARHLVLIATGEHKAKAVAAALEGPVTAECPASVLQRHLMVTVVLEEGAAKLLGRVRSGDAAGH</sequence>
<dbReference type="PROSITE" id="PS01161">
    <property type="entry name" value="GLC_GALNAC_ISOMERASE"/>
    <property type="match status" value="1"/>
</dbReference>
<gene>
    <name evidence="4" type="ORF">H7K45_12530</name>
</gene>
<evidence type="ECO:0000313" key="4">
    <source>
        <dbReference type="EMBL" id="MCV7421370.1"/>
    </source>
</evidence>
<keyword evidence="2" id="KW-0119">Carbohydrate metabolism</keyword>
<evidence type="ECO:0000256" key="1">
    <source>
        <dbReference type="ARBA" id="ARBA00022801"/>
    </source>
</evidence>
<dbReference type="AlphaFoldDB" id="A0A9X3BTP5"/>
<dbReference type="InterPro" id="IPR004547">
    <property type="entry name" value="Glucosamine6P_isomerase"/>
</dbReference>
<proteinExistence type="predicted"/>
<dbReference type="InterPro" id="IPR006148">
    <property type="entry name" value="Glc/Gal-6P_isomerase"/>
</dbReference>
<feature type="domain" description="Glucosamine/galactosamine-6-phosphate isomerase" evidence="3">
    <location>
        <begin position="11"/>
        <end position="222"/>
    </location>
</feature>
<dbReference type="GO" id="GO:0006046">
    <property type="term" value="P:N-acetylglucosamine catabolic process"/>
    <property type="evidence" value="ECO:0007669"/>
    <property type="project" value="TreeGrafter"/>
</dbReference>
<dbReference type="Pfam" id="PF01182">
    <property type="entry name" value="Glucosamine_iso"/>
    <property type="match status" value="1"/>
</dbReference>
<dbReference type="InterPro" id="IPR037171">
    <property type="entry name" value="NagB/RpiA_transferase-like"/>
</dbReference>
<dbReference type="EMBL" id="JACKVK010000008">
    <property type="protein sequence ID" value="MCV7421370.1"/>
    <property type="molecule type" value="Genomic_DNA"/>
</dbReference>
<dbReference type="GO" id="GO:0005737">
    <property type="term" value="C:cytoplasm"/>
    <property type="evidence" value="ECO:0007669"/>
    <property type="project" value="TreeGrafter"/>
</dbReference>
<dbReference type="GO" id="GO:0005975">
    <property type="term" value="P:carbohydrate metabolic process"/>
    <property type="evidence" value="ECO:0007669"/>
    <property type="project" value="InterPro"/>
</dbReference>
<evidence type="ECO:0000313" key="5">
    <source>
        <dbReference type="Proteomes" id="UP001141629"/>
    </source>
</evidence>
<dbReference type="GO" id="GO:0019262">
    <property type="term" value="P:N-acetylneuraminate catabolic process"/>
    <property type="evidence" value="ECO:0007669"/>
    <property type="project" value="TreeGrafter"/>
</dbReference>
<dbReference type="GO" id="GO:0006043">
    <property type="term" value="P:glucosamine catabolic process"/>
    <property type="evidence" value="ECO:0007669"/>
    <property type="project" value="TreeGrafter"/>
</dbReference>